<comment type="similarity">
    <text evidence="1">Belongs to the bacterial reverse transcriptase family.</text>
</comment>
<dbReference type="InterPro" id="IPR000477">
    <property type="entry name" value="RT_dom"/>
</dbReference>
<accession>A0A831R4M7</accession>
<sequence>MSLAPFGFANSRTRIKVRKHPWYRKRGYLHFDLPVGKEKTESIVSSPSKIRRHAFWPLIDYELQSVKITKDESGRLTRKVKNRPIAYAAHLDSHIYAYYARLLERPYEEAIEQANINSCVLAFRQLGKSNIEFARDAFKTISNAASVGVVAVDISGFFDNLNHQILKQRWADLLGHSKLPDDHYAVFRSLTRSSKVNRDDLYKALGVSKQNPKRDRARICTPTDFRNIVRGSGMIKNNPNPFGIPQGTPISALLSNIYMFDFDREINEIVSETGGYYFRYCDDMLFIIPKEFMAGVEKAVAERIKKLKLSINPDKTESRVFTRHSDSSITANKPLQYLGFLFDGQRIFIRSAAFARHSQRMKKGVRLAKKTRDKRNGHRFQKAQPGKPLYRGQLYEKYSHLGSRNFIRYGYRAARTMKSSAIRKQLRPLWEELITEIKKT</sequence>
<gene>
    <name evidence="3" type="ORF">ENI00_06805</name>
</gene>
<organism evidence="3">
    <name type="scientific">Marinobacter antarcticus</name>
    <dbReference type="NCBI Taxonomy" id="564117"/>
    <lineage>
        <taxon>Bacteria</taxon>
        <taxon>Pseudomonadati</taxon>
        <taxon>Pseudomonadota</taxon>
        <taxon>Gammaproteobacteria</taxon>
        <taxon>Pseudomonadales</taxon>
        <taxon>Marinobacteraceae</taxon>
        <taxon>Marinobacter</taxon>
    </lineage>
</organism>
<proteinExistence type="inferred from homology"/>
<evidence type="ECO:0000256" key="1">
    <source>
        <dbReference type="ARBA" id="ARBA00034120"/>
    </source>
</evidence>
<dbReference type="RefSeq" id="WP_304100690.1">
    <property type="nucleotide sequence ID" value="NZ_DRGY01000052.1"/>
</dbReference>
<dbReference type="CDD" id="cd01651">
    <property type="entry name" value="RT_G2_intron"/>
    <property type="match status" value="1"/>
</dbReference>
<dbReference type="InterPro" id="IPR043502">
    <property type="entry name" value="DNA/RNA_pol_sf"/>
</dbReference>
<dbReference type="AlphaFoldDB" id="A0A831R4M7"/>
<dbReference type="PANTHER" id="PTHR34047:SF8">
    <property type="entry name" value="PROTEIN YKFC"/>
    <property type="match status" value="1"/>
</dbReference>
<evidence type="ECO:0000259" key="2">
    <source>
        <dbReference type="PROSITE" id="PS50878"/>
    </source>
</evidence>
<dbReference type="PANTHER" id="PTHR34047">
    <property type="entry name" value="NUCLEAR INTRON MATURASE 1, MITOCHONDRIAL-RELATED"/>
    <property type="match status" value="1"/>
</dbReference>
<evidence type="ECO:0000313" key="3">
    <source>
        <dbReference type="EMBL" id="HEA52024.1"/>
    </source>
</evidence>
<reference evidence="3" key="1">
    <citation type="journal article" date="2020" name="mSystems">
        <title>Genome- and Community-Level Interaction Insights into Carbon Utilization and Element Cycling Functions of Hydrothermarchaeota in Hydrothermal Sediment.</title>
        <authorList>
            <person name="Zhou Z."/>
            <person name="Liu Y."/>
            <person name="Xu W."/>
            <person name="Pan J."/>
            <person name="Luo Z.H."/>
            <person name="Li M."/>
        </authorList>
    </citation>
    <scope>NUCLEOTIDE SEQUENCE [LARGE SCALE GENOMIC DNA]</scope>
    <source>
        <strain evidence="3">HyVt-357</strain>
    </source>
</reference>
<dbReference type="SUPFAM" id="SSF56672">
    <property type="entry name" value="DNA/RNA polymerases"/>
    <property type="match status" value="1"/>
</dbReference>
<protein>
    <recommendedName>
        <fullName evidence="2">Reverse transcriptase domain-containing protein</fullName>
    </recommendedName>
</protein>
<dbReference type="InterPro" id="IPR051083">
    <property type="entry name" value="GrpII_Intron_Splice-Mob/Def"/>
</dbReference>
<feature type="domain" description="Reverse transcriptase" evidence="2">
    <location>
        <begin position="49"/>
        <end position="342"/>
    </location>
</feature>
<dbReference type="NCBIfam" id="NF041746">
    <property type="entry name" value="Drt2"/>
    <property type="match status" value="1"/>
</dbReference>
<dbReference type="PROSITE" id="PS50878">
    <property type="entry name" value="RT_POL"/>
    <property type="match status" value="1"/>
</dbReference>
<dbReference type="EMBL" id="DRGY01000052">
    <property type="protein sequence ID" value="HEA52024.1"/>
    <property type="molecule type" value="Genomic_DNA"/>
</dbReference>
<comment type="caution">
    <text evidence="3">The sequence shown here is derived from an EMBL/GenBank/DDBJ whole genome shotgun (WGS) entry which is preliminary data.</text>
</comment>
<name>A0A831R4M7_9GAMM</name>
<dbReference type="Pfam" id="PF00078">
    <property type="entry name" value="RVT_1"/>
    <property type="match status" value="1"/>
</dbReference>
<dbReference type="Proteomes" id="UP000885748">
    <property type="component" value="Unassembled WGS sequence"/>
</dbReference>